<dbReference type="STRING" id="999630.TUZN_1874"/>
<dbReference type="OrthoDB" id="316927at2157"/>
<dbReference type="InterPro" id="IPR041657">
    <property type="entry name" value="HTH_17"/>
</dbReference>
<feature type="region of interest" description="Disordered" evidence="1">
    <location>
        <begin position="49"/>
        <end position="68"/>
    </location>
</feature>
<evidence type="ECO:0000259" key="2">
    <source>
        <dbReference type="PROSITE" id="PS50937"/>
    </source>
</evidence>
<dbReference type="eggNOG" id="arCOG03164">
    <property type="taxonomic scope" value="Archaea"/>
</dbReference>
<sequence>MYTTEEVARIFDVTPAAVRYWARKGKIKAVREGDKWLIPEDEVERLRKEMGENVEEKEEGSNAEGRNCLDPETAKAFAKALFEAAAEFLRENPWVLELLGLRPGEEERRLASVVLEAARSHQPKKNELAEIFWTALAEKLAERAAK</sequence>
<dbReference type="Proteomes" id="UP000008138">
    <property type="component" value="Chromosome"/>
</dbReference>
<keyword evidence="4" id="KW-1185">Reference proteome</keyword>
<evidence type="ECO:0000313" key="4">
    <source>
        <dbReference type="Proteomes" id="UP000008138"/>
    </source>
</evidence>
<dbReference type="GO" id="GO:0003677">
    <property type="term" value="F:DNA binding"/>
    <property type="evidence" value="ECO:0007669"/>
    <property type="project" value="InterPro"/>
</dbReference>
<dbReference type="AlphaFoldDB" id="F2L4A2"/>
<dbReference type="GO" id="GO:0006355">
    <property type="term" value="P:regulation of DNA-templated transcription"/>
    <property type="evidence" value="ECO:0007669"/>
    <property type="project" value="InterPro"/>
</dbReference>
<dbReference type="InterPro" id="IPR000551">
    <property type="entry name" value="MerR-type_HTH_dom"/>
</dbReference>
<dbReference type="InterPro" id="IPR010093">
    <property type="entry name" value="SinI_DNA-bd"/>
</dbReference>
<dbReference type="PROSITE" id="PS50937">
    <property type="entry name" value="HTH_MERR_2"/>
    <property type="match status" value="1"/>
</dbReference>
<dbReference type="InterPro" id="IPR009061">
    <property type="entry name" value="DNA-bd_dom_put_sf"/>
</dbReference>
<evidence type="ECO:0000256" key="1">
    <source>
        <dbReference type="SAM" id="MobiDB-lite"/>
    </source>
</evidence>
<dbReference type="Pfam" id="PF12728">
    <property type="entry name" value="HTH_17"/>
    <property type="match status" value="1"/>
</dbReference>
<feature type="domain" description="HTH merR-type" evidence="2">
    <location>
        <begin position="1"/>
        <end position="25"/>
    </location>
</feature>
<organism evidence="3 4">
    <name type="scientific">Thermoproteus uzoniensis (strain 768-20)</name>
    <dbReference type="NCBI Taxonomy" id="999630"/>
    <lineage>
        <taxon>Archaea</taxon>
        <taxon>Thermoproteota</taxon>
        <taxon>Thermoprotei</taxon>
        <taxon>Thermoproteales</taxon>
        <taxon>Thermoproteaceae</taxon>
        <taxon>Thermoproteus</taxon>
    </lineage>
</organism>
<dbReference type="KEGG" id="tuz:TUZN_1874"/>
<reference key="2">
    <citation type="submission" date="2011-03" db="EMBL/GenBank/DDBJ databases">
        <title>Complete genome sequence of the thermoacidophilic crenarchaeon Thermoproteus uzoniensis 768-20.</title>
        <authorList>
            <person name="Mardanov A.V."/>
            <person name="Gumerov V.M."/>
            <person name="Beletsky A.V."/>
            <person name="Prokofeva M.I."/>
            <person name="Bonch-Osmolovskaya E.A."/>
            <person name="Ravin N.V."/>
            <person name="Skryabin K.G."/>
        </authorList>
    </citation>
    <scope>NUCLEOTIDE SEQUENCE</scope>
    <source>
        <strain>768-20</strain>
    </source>
</reference>
<dbReference type="GeneID" id="10361387"/>
<dbReference type="SUPFAM" id="SSF46955">
    <property type="entry name" value="Putative DNA-binding domain"/>
    <property type="match status" value="1"/>
</dbReference>
<reference evidence="3 4" key="1">
    <citation type="journal article" date="2011" name="J. Bacteriol.">
        <title>Complete genome sequence of the thermoacidophilic crenarchaeon Thermoproteus uzoniensis 768-20.</title>
        <authorList>
            <person name="Mardanov A.V."/>
            <person name="Gumerov V.M."/>
            <person name="Beletsky A.V."/>
            <person name="Prokofeva M.I."/>
            <person name="Bonch-Osmolovskaya E.A."/>
            <person name="Ravin N.V."/>
            <person name="Skryabin K.G."/>
        </authorList>
    </citation>
    <scope>NUCLEOTIDE SEQUENCE [LARGE SCALE GENOMIC DNA]</scope>
    <source>
        <strain evidence="3 4">768-20</strain>
    </source>
</reference>
<dbReference type="Gene3D" id="1.10.1660.10">
    <property type="match status" value="1"/>
</dbReference>
<dbReference type="NCBIfam" id="TIGR01764">
    <property type="entry name" value="excise"/>
    <property type="match status" value="1"/>
</dbReference>
<gene>
    <name evidence="3" type="ordered locus">TUZN_1874</name>
</gene>
<dbReference type="HOGENOM" id="CLU_1801803_0_0_2"/>
<dbReference type="RefSeq" id="WP_013680669.1">
    <property type="nucleotide sequence ID" value="NC_015315.1"/>
</dbReference>
<evidence type="ECO:0000313" key="3">
    <source>
        <dbReference type="EMBL" id="AEA13334.1"/>
    </source>
</evidence>
<protein>
    <recommendedName>
        <fullName evidence="2">HTH merR-type domain-containing protein</fullName>
    </recommendedName>
</protein>
<dbReference type="EMBL" id="CP002590">
    <property type="protein sequence ID" value="AEA13334.1"/>
    <property type="molecule type" value="Genomic_DNA"/>
</dbReference>
<accession>F2L4A2</accession>
<proteinExistence type="predicted"/>
<name>F2L4A2_THEU7</name>